<dbReference type="eggNOG" id="ENOG502QSAC">
    <property type="taxonomic scope" value="Eukaryota"/>
</dbReference>
<dbReference type="AlphaFoldDB" id="G8Y708"/>
<organism evidence="4 5">
    <name type="scientific">Pichia sorbitophila (strain ATCC MYA-4447 / BCRC 22081 / CBS 7064 / NBRC 10061 / NRRL Y-12695)</name>
    <name type="common">Hybrid yeast</name>
    <dbReference type="NCBI Taxonomy" id="559304"/>
    <lineage>
        <taxon>Eukaryota</taxon>
        <taxon>Fungi</taxon>
        <taxon>Dikarya</taxon>
        <taxon>Ascomycota</taxon>
        <taxon>Saccharomycotina</taxon>
        <taxon>Pichiomycetes</taxon>
        <taxon>Debaryomycetaceae</taxon>
        <taxon>Millerozyma</taxon>
    </lineage>
</organism>
<evidence type="ECO:0000313" key="3">
    <source>
        <dbReference type="EMBL" id="CCE83357.1"/>
    </source>
</evidence>
<dbReference type="HOGENOM" id="CLU_022027_0_0_1"/>
<name>G8Y708_PICSO</name>
<dbReference type="Pfam" id="PF04426">
    <property type="entry name" value="Bul1_C"/>
    <property type="match status" value="1"/>
</dbReference>
<evidence type="ECO:0000313" key="4">
    <source>
        <dbReference type="EMBL" id="CCE84388.1"/>
    </source>
</evidence>
<dbReference type="EMBL" id="FO082049">
    <property type="protein sequence ID" value="CCE83357.1"/>
    <property type="molecule type" value="Genomic_DNA"/>
</dbReference>
<dbReference type="InterPro" id="IPR007519">
    <property type="entry name" value="Bul1_N"/>
</dbReference>
<feature type="domain" description="Bul1 N-terminal" evidence="1">
    <location>
        <begin position="23"/>
        <end position="77"/>
    </location>
</feature>
<protein>
    <submittedName>
        <fullName evidence="4">Piso0_003932 protein</fullName>
    </submittedName>
</protein>
<dbReference type="InParanoid" id="G8Y708"/>
<feature type="domain" description="Bul1 N-terminal" evidence="1">
    <location>
        <begin position="92"/>
        <end position="436"/>
    </location>
</feature>
<dbReference type="InterPro" id="IPR022794">
    <property type="entry name" value="Bul1_C"/>
</dbReference>
<sequence length="745" mass="85155">MDSRGANRFNLRLSRLDIGSENEGSNPDENELLNILPSYHMYQSTIARNSVLSNEDLRTDPPTYEMTPLSAASSIDYFNVTTPTLNNLGSSANELPDEFSSDDSIVANSHKLKRLAAFNRDIARELDIRIYLTEGICKAGVEPKIINPLSKEYKQGDYVYGFVLITNRTTKSIPFDMFNVVFEGMVSLGHSKDPTVDNPSKVFKFLSMFDFNASWNDGYLDRFSNENNNPHVPKVHVDPYDHIITQLNPRKILEPQITYKKFFTFKIPERLLESSCVHDSVQHLQIPPTLGISKNEFIHSLRQKWNLRKDYRHEMPPKNEDSPNSNKKEVKYASVTNDMSFSDAAVSYCISARFIGKSSEYTNLVGNNSAAFNQIREEYVVANEDYCYIRVIPTTNPLFELNRSMIIEEARLMHTNLVDKVENLIKSGKEILDKNNGDVRCPGLHITESAVQLAKMQQSYYSKVRHQPNNDQIYEVFLPYKRKAILGPSKPIGLLALSSPVKEYFAPYIVPDKLKGPKVNNDSTKIRIPIDLYFIFADNNKGSPPDIKNISVEIVALTVKSKNLPIPLVFHHGMAFQNKNKPADNFDNHTIKTFQKYAHELSKIIKETDAESLDIDRDLLRDVKCLSNLTAKYDNFKVSNIKINKRDGTERHSLLSSVPWETEHMRTENSSGSREEQVKYSKKFDIVLDTTSTIFSHVHSNEFCLIPDFQFCYLARLYYFKINVKCPNGEKLSVCLPLNIQKVNI</sequence>
<dbReference type="PANTHER" id="PTHR31904:SF1">
    <property type="entry name" value="BYPASS OF STOP CODON PROTEIN 5-RELATED"/>
    <property type="match status" value="1"/>
</dbReference>
<gene>
    <name evidence="4" type="primary">Piso0_003932</name>
    <name evidence="3" type="ORF">GNLVRS01_PISO0K05752g</name>
    <name evidence="4" type="ORF">GNLVRS01_PISO0L05753g</name>
</gene>
<evidence type="ECO:0000259" key="2">
    <source>
        <dbReference type="Pfam" id="PF04426"/>
    </source>
</evidence>
<evidence type="ECO:0000313" key="5">
    <source>
        <dbReference type="Proteomes" id="UP000005222"/>
    </source>
</evidence>
<dbReference type="EMBL" id="FO082048">
    <property type="protein sequence ID" value="CCE84388.1"/>
    <property type="molecule type" value="Genomic_DNA"/>
</dbReference>
<dbReference type="OrthoDB" id="4094610at2759"/>
<reference evidence="5" key="2">
    <citation type="journal article" date="2012" name="G3 (Bethesda)">
        <title>Pichia sorbitophila, an interspecies yeast hybrid reveals early steps of genome resolution following polyploidization.</title>
        <authorList>
            <person name="Leh Louis V."/>
            <person name="Despons L."/>
            <person name="Friedrich A."/>
            <person name="Martin T."/>
            <person name="Durrens P."/>
            <person name="Casaregola S."/>
            <person name="Neuveglise C."/>
            <person name="Fairhead C."/>
            <person name="Marck C."/>
            <person name="Cruz J.A."/>
            <person name="Straub M.L."/>
            <person name="Kugler V."/>
            <person name="Sacerdot C."/>
            <person name="Uzunov Z."/>
            <person name="Thierry A."/>
            <person name="Weiss S."/>
            <person name="Bleykasten C."/>
            <person name="De Montigny J."/>
            <person name="Jacques N."/>
            <person name="Jung P."/>
            <person name="Lemaire M."/>
            <person name="Mallet S."/>
            <person name="Morel G."/>
            <person name="Richard G.F."/>
            <person name="Sarkar A."/>
            <person name="Savel G."/>
            <person name="Schacherer J."/>
            <person name="Seret M.L."/>
            <person name="Talla E."/>
            <person name="Samson G."/>
            <person name="Jubin C."/>
            <person name="Poulain J."/>
            <person name="Vacherie B."/>
            <person name="Barbe V."/>
            <person name="Pelletier E."/>
            <person name="Sherman D.J."/>
            <person name="Westhof E."/>
            <person name="Weissenbach J."/>
            <person name="Baret P.V."/>
            <person name="Wincker P."/>
            <person name="Gaillardin C."/>
            <person name="Dujon B."/>
            <person name="Souciet J.L."/>
        </authorList>
    </citation>
    <scope>NUCLEOTIDE SEQUENCE [LARGE SCALE GENOMIC DNA]</scope>
    <source>
        <strain evidence="5">ATCC MYA-4447 / BCRC 22081 / CBS 7064 / NBRC 10061 / NRRL Y-12695</strain>
    </source>
</reference>
<feature type="domain" description="Bul1 C-terminal" evidence="2">
    <location>
        <begin position="527"/>
        <end position="742"/>
    </location>
</feature>
<dbReference type="InterPro" id="IPR039634">
    <property type="entry name" value="Bul1-like"/>
</dbReference>
<dbReference type="Proteomes" id="UP000005222">
    <property type="component" value="Chromosome L"/>
</dbReference>
<dbReference type="PANTHER" id="PTHR31904">
    <property type="entry name" value="BYPASS OF STOP CODON PROTEIN 5-RELATED"/>
    <property type="match status" value="1"/>
</dbReference>
<dbReference type="Pfam" id="PF04425">
    <property type="entry name" value="Bul1_N"/>
    <property type="match status" value="2"/>
</dbReference>
<reference evidence="4" key="1">
    <citation type="submission" date="2011-10" db="EMBL/GenBank/DDBJ databases">
        <authorList>
            <person name="Genoscope - CEA"/>
        </authorList>
    </citation>
    <scope>NUCLEOTIDE SEQUENCE</scope>
</reference>
<keyword evidence="5" id="KW-1185">Reference proteome</keyword>
<evidence type="ECO:0000259" key="1">
    <source>
        <dbReference type="Pfam" id="PF04425"/>
    </source>
</evidence>
<accession>G8Y708</accession>
<proteinExistence type="predicted"/>
<dbReference type="Proteomes" id="UP000005222">
    <property type="component" value="Chromosome K"/>
</dbReference>